<accession>A0ACC5RR98</accession>
<organism evidence="1 2">
    <name type="scientific">Enterobacter agglomerans</name>
    <name type="common">Erwinia herbicola</name>
    <name type="synonym">Pantoea agglomerans</name>
    <dbReference type="NCBI Taxonomy" id="549"/>
    <lineage>
        <taxon>Bacteria</taxon>
        <taxon>Pseudomonadati</taxon>
        <taxon>Pseudomonadota</taxon>
        <taxon>Gammaproteobacteria</taxon>
        <taxon>Enterobacterales</taxon>
        <taxon>Erwiniaceae</taxon>
        <taxon>Pantoea</taxon>
        <taxon>Pantoea agglomerans group</taxon>
    </lineage>
</organism>
<comment type="caution">
    <text evidence="1">The sequence shown here is derived from an EMBL/GenBank/DDBJ whole genome shotgun (WGS) entry which is preliminary data.</text>
</comment>
<proteinExistence type="predicted"/>
<gene>
    <name evidence="1" type="ORF">JJL49_17975</name>
</gene>
<dbReference type="EMBL" id="JAEOXF010000012">
    <property type="protein sequence ID" value="MBK4727117.1"/>
    <property type="molecule type" value="Genomic_DNA"/>
</dbReference>
<reference evidence="1" key="1">
    <citation type="submission" date="2021-01" db="EMBL/GenBank/DDBJ databases">
        <title>Draft genome of Pantoea agglomerans Eh 335.</title>
        <authorList>
            <person name="Emsley S.A."/>
            <person name="Oline D.K."/>
            <person name="Saw J.H."/>
            <person name="Ushijima B."/>
            <person name="Videau P."/>
            <person name="Koyack M.J."/>
        </authorList>
    </citation>
    <scope>NUCLEOTIDE SEQUENCE</scope>
    <source>
        <strain evidence="1">Eh 335</strain>
    </source>
</reference>
<evidence type="ECO:0000313" key="2">
    <source>
        <dbReference type="Proteomes" id="UP000633731"/>
    </source>
</evidence>
<protein>
    <submittedName>
        <fullName evidence="1">GNAT family N-acetyltransferase</fullName>
    </submittedName>
</protein>
<name>A0ACC5RR98_ENTAG</name>
<sequence>MDILLEDFTEMCFSDYFRLVSSVEVMAMITERAIPYDEACHDFEKMLNNNARNAELGCFRIVDANKGNFIGLAKLVHISEKLQTAELGYMLLPEFWGRGIASCVTRLLIEKASKNLEISTLIAIIDPANAASRKILTNHDFVSVEFRDFDGLPGEILQRAI</sequence>
<keyword evidence="2" id="KW-1185">Reference proteome</keyword>
<evidence type="ECO:0000313" key="1">
    <source>
        <dbReference type="EMBL" id="MBK4727117.1"/>
    </source>
</evidence>
<dbReference type="Proteomes" id="UP000633731">
    <property type="component" value="Unassembled WGS sequence"/>
</dbReference>